<comment type="catalytic activity">
    <reaction evidence="8">
        <text>a 3'-end 3'-phospho-ribonucleotide-RNA + a 5'-end dephospho-ribonucleoside-RNA + GTP = a ribonucleotidyl-ribonucleotide-RNA + GMP + diphosphate</text>
        <dbReference type="Rhea" id="RHEA:68076"/>
        <dbReference type="Rhea" id="RHEA-COMP:10463"/>
        <dbReference type="Rhea" id="RHEA-COMP:13936"/>
        <dbReference type="Rhea" id="RHEA-COMP:17355"/>
        <dbReference type="ChEBI" id="CHEBI:33019"/>
        <dbReference type="ChEBI" id="CHEBI:37565"/>
        <dbReference type="ChEBI" id="CHEBI:58115"/>
        <dbReference type="ChEBI" id="CHEBI:83062"/>
        <dbReference type="ChEBI" id="CHEBI:138284"/>
        <dbReference type="ChEBI" id="CHEBI:173118"/>
        <dbReference type="EC" id="6.5.1.8"/>
    </reaction>
</comment>
<sequence>MNLKIFTENVDYEAINQIYTLAKQPAFQDCKIRIMPDVHTGKGCVIGFTADLGDKVIPNIVGVDIGCGMFTIKLGKIDIDFEKLDNIIRQKVPSGKNVHDVRQIRFDELQQLKCYRKLKNSKRLERSIGTLGGGNHFIEVDTDTDGCKYLIIHSGSRNLGKQVAEYYQNLAIELMQGKDKLYEMQEKLIEDYKKQGRKTEIQKAIKELHQKFNQNPLNIPEELCYLTGKYRENYLHDMEICQQFAVLNRNTIANIIIDAMAWRSLDRFETIHNYIDIKSNIVRKGAISANDGEMLLIPINMRDGCIIGRGKGNDDWNCSAPHGAGRLMSRNKAKECISLDEFEKSMQGIYTISVNLSTIDESPMAYKNIDEIISNIGDTVDIIKIIKPVYNYKSC</sequence>
<keyword evidence="4 10" id="KW-0547">Nucleotide-binding</keyword>
<evidence type="ECO:0000256" key="3">
    <source>
        <dbReference type="ARBA" id="ARBA00022723"/>
    </source>
</evidence>
<organism evidence="12 13">
    <name type="scientific">Candidatus Butyricicoccus avistercoris</name>
    <dbReference type="NCBI Taxonomy" id="2838518"/>
    <lineage>
        <taxon>Bacteria</taxon>
        <taxon>Bacillati</taxon>
        <taxon>Bacillota</taxon>
        <taxon>Clostridia</taxon>
        <taxon>Eubacteriales</taxon>
        <taxon>Butyricicoccaceae</taxon>
        <taxon>Butyricicoccus</taxon>
    </lineage>
</organism>
<dbReference type="GO" id="GO:0005525">
    <property type="term" value="F:GTP binding"/>
    <property type="evidence" value="ECO:0007669"/>
    <property type="project" value="UniProtKB-KW"/>
</dbReference>
<evidence type="ECO:0000256" key="4">
    <source>
        <dbReference type="ARBA" id="ARBA00022741"/>
    </source>
</evidence>
<comment type="caution">
    <text evidence="12">The sequence shown here is derived from an EMBL/GenBank/DDBJ whole genome shotgun (WGS) entry which is preliminary data.</text>
</comment>
<dbReference type="InterPro" id="IPR052915">
    <property type="entry name" value="RtcB-like"/>
</dbReference>
<keyword evidence="2" id="KW-0436">Ligase</keyword>
<evidence type="ECO:0000313" key="13">
    <source>
        <dbReference type="Proteomes" id="UP000886808"/>
    </source>
</evidence>
<feature type="binding site" evidence="10">
    <location>
        <begin position="298"/>
        <end position="301"/>
    </location>
    <ligand>
        <name>GMP</name>
        <dbReference type="ChEBI" id="CHEBI:58115"/>
    </ligand>
</feature>
<dbReference type="EMBL" id="DXIE01000007">
    <property type="protein sequence ID" value="HIV61387.1"/>
    <property type="molecule type" value="Genomic_DNA"/>
</dbReference>
<dbReference type="GO" id="GO:0042245">
    <property type="term" value="P:RNA repair"/>
    <property type="evidence" value="ECO:0007669"/>
    <property type="project" value="UniProtKB-KW"/>
</dbReference>
<keyword evidence="7 11" id="KW-0464">Manganese</keyword>
<accession>A0A9D1PHU5</accession>
<name>A0A9D1PHU5_9FIRM</name>
<feature type="active site" description="GMP-histidine intermediate" evidence="9">
    <location>
        <position position="322"/>
    </location>
</feature>
<protein>
    <recommendedName>
        <fullName evidence="1">3'-phosphate/5'-hydroxy nucleic acid ligase</fullName>
        <ecNumber evidence="1">6.5.1.8</ecNumber>
    </recommendedName>
</protein>
<evidence type="ECO:0000256" key="1">
    <source>
        <dbReference type="ARBA" id="ARBA00012726"/>
    </source>
</evidence>
<gene>
    <name evidence="12" type="ORF">H9746_00820</name>
</gene>
<evidence type="ECO:0000256" key="7">
    <source>
        <dbReference type="ARBA" id="ARBA00023211"/>
    </source>
</evidence>
<dbReference type="InterPro" id="IPR001233">
    <property type="entry name" value="RtcB"/>
</dbReference>
<dbReference type="Gene3D" id="3.90.1860.10">
    <property type="entry name" value="tRNA-splicing ligase RtcB"/>
    <property type="match status" value="1"/>
</dbReference>
<proteinExistence type="predicted"/>
<dbReference type="AlphaFoldDB" id="A0A9D1PHU5"/>
<evidence type="ECO:0000256" key="6">
    <source>
        <dbReference type="ARBA" id="ARBA00023134"/>
    </source>
</evidence>
<comment type="cofactor">
    <cofactor evidence="11">
        <name>Mn(2+)</name>
        <dbReference type="ChEBI" id="CHEBI:29035"/>
    </cofactor>
    <text evidence="11">Binds 2 manganese ions per subunit.</text>
</comment>
<dbReference type="GO" id="GO:0006281">
    <property type="term" value="P:DNA repair"/>
    <property type="evidence" value="ECO:0007669"/>
    <property type="project" value="TreeGrafter"/>
</dbReference>
<dbReference type="GO" id="GO:0030145">
    <property type="term" value="F:manganese ion binding"/>
    <property type="evidence" value="ECO:0007669"/>
    <property type="project" value="TreeGrafter"/>
</dbReference>
<feature type="binding site" evidence="10">
    <location>
        <begin position="322"/>
        <end position="325"/>
    </location>
    <ligand>
        <name>GMP</name>
        <dbReference type="ChEBI" id="CHEBI:58115"/>
    </ligand>
</feature>
<dbReference type="Pfam" id="PF01139">
    <property type="entry name" value="RtcB"/>
    <property type="match status" value="1"/>
</dbReference>
<evidence type="ECO:0000256" key="9">
    <source>
        <dbReference type="PIRSR" id="PIRSR601233-1"/>
    </source>
</evidence>
<dbReference type="PANTHER" id="PTHR43749">
    <property type="entry name" value="RNA-SPLICING LIGASE RTCB"/>
    <property type="match status" value="1"/>
</dbReference>
<dbReference type="EC" id="6.5.1.8" evidence="1"/>
<feature type="binding site" evidence="11">
    <location>
        <position position="136"/>
    </location>
    <ligand>
        <name>Mn(2+)</name>
        <dbReference type="ChEBI" id="CHEBI:29035"/>
        <label>1</label>
    </ligand>
</feature>
<evidence type="ECO:0000256" key="11">
    <source>
        <dbReference type="PIRSR" id="PIRSR601233-3"/>
    </source>
</evidence>
<dbReference type="GO" id="GO:0006396">
    <property type="term" value="P:RNA processing"/>
    <property type="evidence" value="ECO:0007669"/>
    <property type="project" value="InterPro"/>
</dbReference>
<keyword evidence="6 10" id="KW-0342">GTP-binding</keyword>
<dbReference type="GO" id="GO:0003909">
    <property type="term" value="F:DNA ligase activity"/>
    <property type="evidence" value="ECO:0007669"/>
    <property type="project" value="TreeGrafter"/>
</dbReference>
<keyword evidence="5" id="KW-0692">RNA repair</keyword>
<feature type="binding site" evidence="11">
    <location>
        <position position="153"/>
    </location>
    <ligand>
        <name>Mn(2+)</name>
        <dbReference type="ChEBI" id="CHEBI:29035"/>
        <label>2</label>
    </ligand>
</feature>
<dbReference type="SUPFAM" id="SSF103365">
    <property type="entry name" value="Hypothetical protein PH1602"/>
    <property type="match status" value="1"/>
</dbReference>
<keyword evidence="3 11" id="KW-0479">Metal-binding</keyword>
<dbReference type="GO" id="GO:0170057">
    <property type="term" value="F:RNA ligase (GTP) activity"/>
    <property type="evidence" value="ECO:0007669"/>
    <property type="project" value="UniProtKB-EC"/>
</dbReference>
<evidence type="ECO:0000256" key="5">
    <source>
        <dbReference type="ARBA" id="ARBA00022800"/>
    </source>
</evidence>
<evidence type="ECO:0000313" key="12">
    <source>
        <dbReference type="EMBL" id="HIV61387.1"/>
    </source>
</evidence>
<reference evidence="12" key="2">
    <citation type="submission" date="2021-04" db="EMBL/GenBank/DDBJ databases">
        <authorList>
            <person name="Gilroy R."/>
        </authorList>
    </citation>
    <scope>NUCLEOTIDE SEQUENCE</scope>
    <source>
        <strain evidence="12">CHK193-4272</strain>
    </source>
</reference>
<evidence type="ECO:0000256" key="8">
    <source>
        <dbReference type="ARBA" id="ARBA00047746"/>
    </source>
</evidence>
<evidence type="ECO:0000256" key="2">
    <source>
        <dbReference type="ARBA" id="ARBA00022598"/>
    </source>
</evidence>
<dbReference type="InterPro" id="IPR036025">
    <property type="entry name" value="RtcB-like_sf"/>
</dbReference>
<dbReference type="Proteomes" id="UP000886808">
    <property type="component" value="Unassembled WGS sequence"/>
</dbReference>
<feature type="binding site" evidence="10">
    <location>
        <begin position="135"/>
        <end position="139"/>
    </location>
    <ligand>
        <name>GMP</name>
        <dbReference type="ChEBI" id="CHEBI:58115"/>
    </ligand>
</feature>
<reference evidence="12" key="1">
    <citation type="journal article" date="2021" name="PeerJ">
        <title>Extensive microbial diversity within the chicken gut microbiome revealed by metagenomics and culture.</title>
        <authorList>
            <person name="Gilroy R."/>
            <person name="Ravi A."/>
            <person name="Getino M."/>
            <person name="Pursley I."/>
            <person name="Horton D.L."/>
            <person name="Alikhan N.F."/>
            <person name="Baker D."/>
            <person name="Gharbi K."/>
            <person name="Hall N."/>
            <person name="Watson M."/>
            <person name="Adriaenssens E.M."/>
            <person name="Foster-Nyarko E."/>
            <person name="Jarju S."/>
            <person name="Secka A."/>
            <person name="Antonio M."/>
            <person name="Oren A."/>
            <person name="Chaudhuri R.R."/>
            <person name="La Ragione R."/>
            <person name="Hildebrand F."/>
            <person name="Pallen M.J."/>
        </authorList>
    </citation>
    <scope>NUCLEOTIDE SEQUENCE</scope>
    <source>
        <strain evidence="12">CHK193-4272</strain>
    </source>
</reference>
<evidence type="ECO:0000256" key="10">
    <source>
        <dbReference type="PIRSR" id="PIRSR601233-2"/>
    </source>
</evidence>
<dbReference type="PANTHER" id="PTHR43749:SF2">
    <property type="entry name" value="RNA-SPLICING LIGASE RTCB"/>
    <property type="match status" value="1"/>
</dbReference>
<feature type="binding site" evidence="11">
    <location>
        <position position="64"/>
    </location>
    <ligand>
        <name>Mn(2+)</name>
        <dbReference type="ChEBI" id="CHEBI:29035"/>
        <label>1</label>
    </ligand>
</feature>